<name>A0A8K0KSX0_LADFU</name>
<reference evidence="2" key="2">
    <citation type="submission" date="2017-10" db="EMBL/GenBank/DDBJ databases">
        <title>Ladona fulva Genome sequencing and assembly.</title>
        <authorList>
            <person name="Murali S."/>
            <person name="Richards S."/>
            <person name="Bandaranaike D."/>
            <person name="Bellair M."/>
            <person name="Blankenburg K."/>
            <person name="Chao H."/>
            <person name="Dinh H."/>
            <person name="Doddapaneni H."/>
            <person name="Dugan-Rocha S."/>
            <person name="Elkadiri S."/>
            <person name="Gnanaolivu R."/>
            <person name="Hernandez B."/>
            <person name="Skinner E."/>
            <person name="Javaid M."/>
            <person name="Lee S."/>
            <person name="Li M."/>
            <person name="Ming W."/>
            <person name="Munidasa M."/>
            <person name="Muniz J."/>
            <person name="Nguyen L."/>
            <person name="Hughes D."/>
            <person name="Osuji N."/>
            <person name="Pu L.-L."/>
            <person name="Puazo M."/>
            <person name="Qu C."/>
            <person name="Quiroz J."/>
            <person name="Raj R."/>
            <person name="Weissenberger G."/>
            <person name="Xin Y."/>
            <person name="Zou X."/>
            <person name="Han Y."/>
            <person name="Worley K."/>
            <person name="Muzny D."/>
            <person name="Gibbs R."/>
        </authorList>
    </citation>
    <scope>NUCLEOTIDE SEQUENCE</scope>
    <source>
        <strain evidence="2">Sampled in the wild</strain>
    </source>
</reference>
<dbReference type="OrthoDB" id="7649337at2759"/>
<accession>A0A8K0KSX0</accession>
<dbReference type="Proteomes" id="UP000792457">
    <property type="component" value="Unassembled WGS sequence"/>
</dbReference>
<gene>
    <name evidence="2" type="ORF">J437_LFUL017770</name>
</gene>
<proteinExistence type="predicted"/>
<feature type="compositionally biased region" description="Pro residues" evidence="1">
    <location>
        <begin position="128"/>
        <end position="137"/>
    </location>
</feature>
<feature type="region of interest" description="Disordered" evidence="1">
    <location>
        <begin position="1"/>
        <end position="70"/>
    </location>
</feature>
<organism evidence="2 3">
    <name type="scientific">Ladona fulva</name>
    <name type="common">Scarce chaser dragonfly</name>
    <name type="synonym">Libellula fulva</name>
    <dbReference type="NCBI Taxonomy" id="123851"/>
    <lineage>
        <taxon>Eukaryota</taxon>
        <taxon>Metazoa</taxon>
        <taxon>Ecdysozoa</taxon>
        <taxon>Arthropoda</taxon>
        <taxon>Hexapoda</taxon>
        <taxon>Insecta</taxon>
        <taxon>Pterygota</taxon>
        <taxon>Palaeoptera</taxon>
        <taxon>Odonata</taxon>
        <taxon>Epiprocta</taxon>
        <taxon>Anisoptera</taxon>
        <taxon>Libelluloidea</taxon>
        <taxon>Libellulidae</taxon>
        <taxon>Ladona</taxon>
    </lineage>
</organism>
<reference evidence="2" key="1">
    <citation type="submission" date="2013-04" db="EMBL/GenBank/DDBJ databases">
        <authorList>
            <person name="Qu J."/>
            <person name="Murali S.C."/>
            <person name="Bandaranaike D."/>
            <person name="Bellair M."/>
            <person name="Blankenburg K."/>
            <person name="Chao H."/>
            <person name="Dinh H."/>
            <person name="Doddapaneni H."/>
            <person name="Downs B."/>
            <person name="Dugan-Rocha S."/>
            <person name="Elkadiri S."/>
            <person name="Gnanaolivu R.D."/>
            <person name="Hernandez B."/>
            <person name="Javaid M."/>
            <person name="Jayaseelan J.C."/>
            <person name="Lee S."/>
            <person name="Li M."/>
            <person name="Ming W."/>
            <person name="Munidasa M."/>
            <person name="Muniz J."/>
            <person name="Nguyen L."/>
            <person name="Ongeri F."/>
            <person name="Osuji N."/>
            <person name="Pu L.-L."/>
            <person name="Puazo M."/>
            <person name="Qu C."/>
            <person name="Quiroz J."/>
            <person name="Raj R."/>
            <person name="Weissenberger G."/>
            <person name="Xin Y."/>
            <person name="Zou X."/>
            <person name="Han Y."/>
            <person name="Richards S."/>
            <person name="Worley K."/>
            <person name="Muzny D."/>
            <person name="Gibbs R."/>
        </authorList>
    </citation>
    <scope>NUCLEOTIDE SEQUENCE</scope>
    <source>
        <strain evidence="2">Sampled in the wild</strain>
    </source>
</reference>
<evidence type="ECO:0000313" key="3">
    <source>
        <dbReference type="Proteomes" id="UP000792457"/>
    </source>
</evidence>
<dbReference type="EMBL" id="KZ309206">
    <property type="protein sequence ID" value="KAG8237688.1"/>
    <property type="molecule type" value="Genomic_DNA"/>
</dbReference>
<protein>
    <submittedName>
        <fullName evidence="2">Uncharacterized protein</fullName>
    </submittedName>
</protein>
<feature type="region of interest" description="Disordered" evidence="1">
    <location>
        <begin position="128"/>
        <end position="159"/>
    </location>
</feature>
<comment type="caution">
    <text evidence="2">The sequence shown here is derived from an EMBL/GenBank/DDBJ whole genome shotgun (WGS) entry which is preliminary data.</text>
</comment>
<sequence>MRAVHPEGGPPLGCCTPAPLGHPPEPPPPEPPEPPPTPPCPTPLLPGAPTPDPMTPPPPTVGLGPPPHVEEAGMAERVPVFGPPVLEQQTPGLPPELMGIPLPMPIVPPTPIPKEVPPIPAIPPQPLIPLPPLPPLPNSSNGLELPTHPPLEAKLPSST</sequence>
<dbReference type="AlphaFoldDB" id="A0A8K0KSX0"/>
<keyword evidence="3" id="KW-1185">Reference proteome</keyword>
<evidence type="ECO:0000256" key="1">
    <source>
        <dbReference type="SAM" id="MobiDB-lite"/>
    </source>
</evidence>
<feature type="compositionally biased region" description="Pro residues" evidence="1">
    <location>
        <begin position="20"/>
        <end position="67"/>
    </location>
</feature>
<evidence type="ECO:0000313" key="2">
    <source>
        <dbReference type="EMBL" id="KAG8237688.1"/>
    </source>
</evidence>